<feature type="compositionally biased region" description="Basic and acidic residues" evidence="4">
    <location>
        <begin position="1180"/>
        <end position="1189"/>
    </location>
</feature>
<feature type="region of interest" description="Disordered" evidence="4">
    <location>
        <begin position="87"/>
        <end position="154"/>
    </location>
</feature>
<feature type="domain" description="Ubiquitin-like protease family profile" evidence="5">
    <location>
        <begin position="769"/>
        <end position="954"/>
    </location>
</feature>
<feature type="region of interest" description="Disordered" evidence="4">
    <location>
        <begin position="1"/>
        <end position="44"/>
    </location>
</feature>
<dbReference type="PANTHER" id="PTHR47764">
    <property type="entry name" value="UBIQUITIN-LIKE-SPECIFIC PROTEASE 2B-RELATED"/>
    <property type="match status" value="1"/>
</dbReference>
<keyword evidence="3 6" id="KW-0378">Hydrolase</keyword>
<feature type="compositionally biased region" description="Polar residues" evidence="4">
    <location>
        <begin position="474"/>
        <end position="483"/>
    </location>
</feature>
<accession>A0A1Z5K3W2</accession>
<feature type="region of interest" description="Disordered" evidence="4">
    <location>
        <begin position="1022"/>
        <end position="1121"/>
    </location>
</feature>
<dbReference type="OrthoDB" id="49219at2759"/>
<dbReference type="AlphaFoldDB" id="A0A1Z5K3W2"/>
<feature type="compositionally biased region" description="Basic and acidic residues" evidence="4">
    <location>
        <begin position="464"/>
        <end position="473"/>
    </location>
</feature>
<keyword evidence="7" id="KW-1185">Reference proteome</keyword>
<evidence type="ECO:0000259" key="5">
    <source>
        <dbReference type="PROSITE" id="PS50600"/>
    </source>
</evidence>
<feature type="compositionally biased region" description="Basic and acidic residues" evidence="4">
    <location>
        <begin position="278"/>
        <end position="287"/>
    </location>
</feature>
<evidence type="ECO:0000256" key="3">
    <source>
        <dbReference type="ARBA" id="ARBA00022801"/>
    </source>
</evidence>
<dbReference type="EMBL" id="BDSP01000152">
    <property type="protein sequence ID" value="GAX20862.1"/>
    <property type="molecule type" value="Genomic_DNA"/>
</dbReference>
<dbReference type="Gene3D" id="3.40.395.10">
    <property type="entry name" value="Adenoviral Proteinase, Chain A"/>
    <property type="match status" value="1"/>
</dbReference>
<evidence type="ECO:0000256" key="1">
    <source>
        <dbReference type="ARBA" id="ARBA00005234"/>
    </source>
</evidence>
<protein>
    <submittedName>
        <fullName evidence="6">Sentrin-specific protease 7</fullName>
        <ecNumber evidence="6">3.4.22.68</ecNumber>
    </submittedName>
</protein>
<dbReference type="InParanoid" id="A0A1Z5K3W2"/>
<comment type="caution">
    <text evidence="6">The sequence shown here is derived from an EMBL/GenBank/DDBJ whole genome shotgun (WGS) entry which is preliminary data.</text>
</comment>
<feature type="compositionally biased region" description="Polar residues" evidence="4">
    <location>
        <begin position="402"/>
        <end position="411"/>
    </location>
</feature>
<dbReference type="Proteomes" id="UP000198406">
    <property type="component" value="Unassembled WGS sequence"/>
</dbReference>
<feature type="compositionally biased region" description="Polar residues" evidence="4">
    <location>
        <begin position="1079"/>
        <end position="1095"/>
    </location>
</feature>
<dbReference type="GO" id="GO:0006508">
    <property type="term" value="P:proteolysis"/>
    <property type="evidence" value="ECO:0007669"/>
    <property type="project" value="UniProtKB-KW"/>
</dbReference>
<evidence type="ECO:0000313" key="7">
    <source>
        <dbReference type="Proteomes" id="UP000198406"/>
    </source>
</evidence>
<dbReference type="InterPro" id="IPR003653">
    <property type="entry name" value="Peptidase_C48_C"/>
</dbReference>
<feature type="compositionally biased region" description="Polar residues" evidence="4">
    <location>
        <begin position="377"/>
        <end position="387"/>
    </location>
</feature>
<dbReference type="GO" id="GO:0008234">
    <property type="term" value="F:cysteine-type peptidase activity"/>
    <property type="evidence" value="ECO:0007669"/>
    <property type="project" value="InterPro"/>
</dbReference>
<reference evidence="6 7" key="1">
    <citation type="journal article" date="2015" name="Plant Cell">
        <title>Oil accumulation by the oleaginous diatom Fistulifera solaris as revealed by the genome and transcriptome.</title>
        <authorList>
            <person name="Tanaka T."/>
            <person name="Maeda Y."/>
            <person name="Veluchamy A."/>
            <person name="Tanaka M."/>
            <person name="Abida H."/>
            <person name="Marechal E."/>
            <person name="Bowler C."/>
            <person name="Muto M."/>
            <person name="Sunaga Y."/>
            <person name="Tanaka M."/>
            <person name="Yoshino T."/>
            <person name="Taniguchi T."/>
            <person name="Fukuda Y."/>
            <person name="Nemoto M."/>
            <person name="Matsumoto M."/>
            <person name="Wong P.S."/>
            <person name="Aburatani S."/>
            <person name="Fujibuchi W."/>
        </authorList>
    </citation>
    <scope>NUCLEOTIDE SEQUENCE [LARGE SCALE GENOMIC DNA]</scope>
    <source>
        <strain evidence="6 7">JPCC DA0580</strain>
    </source>
</reference>
<proteinExistence type="inferred from homology"/>
<evidence type="ECO:0000313" key="6">
    <source>
        <dbReference type="EMBL" id="GAX20862.1"/>
    </source>
</evidence>
<feature type="compositionally biased region" description="Basic and acidic residues" evidence="4">
    <location>
        <begin position="117"/>
        <end position="130"/>
    </location>
</feature>
<feature type="region of interest" description="Disordered" evidence="4">
    <location>
        <begin position="464"/>
        <end position="494"/>
    </location>
</feature>
<organism evidence="6 7">
    <name type="scientific">Fistulifera solaris</name>
    <name type="common">Oleaginous diatom</name>
    <dbReference type="NCBI Taxonomy" id="1519565"/>
    <lineage>
        <taxon>Eukaryota</taxon>
        <taxon>Sar</taxon>
        <taxon>Stramenopiles</taxon>
        <taxon>Ochrophyta</taxon>
        <taxon>Bacillariophyta</taxon>
        <taxon>Bacillariophyceae</taxon>
        <taxon>Bacillariophycidae</taxon>
        <taxon>Naviculales</taxon>
        <taxon>Naviculaceae</taxon>
        <taxon>Fistulifera</taxon>
    </lineage>
</organism>
<feature type="region of interest" description="Disordered" evidence="4">
    <location>
        <begin position="1163"/>
        <end position="1198"/>
    </location>
</feature>
<dbReference type="SUPFAM" id="SSF54001">
    <property type="entry name" value="Cysteine proteinases"/>
    <property type="match status" value="1"/>
</dbReference>
<feature type="region of interest" description="Disordered" evidence="4">
    <location>
        <begin position="246"/>
        <end position="287"/>
    </location>
</feature>
<evidence type="ECO:0000256" key="4">
    <source>
        <dbReference type="SAM" id="MobiDB-lite"/>
    </source>
</evidence>
<dbReference type="Pfam" id="PF02902">
    <property type="entry name" value="Peptidase_C48"/>
    <property type="match status" value="1"/>
</dbReference>
<feature type="compositionally biased region" description="Basic and acidic residues" evidence="4">
    <location>
        <begin position="388"/>
        <end position="401"/>
    </location>
</feature>
<dbReference type="PANTHER" id="PTHR47764:SF2">
    <property type="entry name" value="UBIQUITIN-LIKE PROTEASE FAMILY PROFILE DOMAIN-CONTAINING PROTEIN"/>
    <property type="match status" value="1"/>
</dbReference>
<dbReference type="PROSITE" id="PS50600">
    <property type="entry name" value="ULP_PROTEASE"/>
    <property type="match status" value="1"/>
</dbReference>
<name>A0A1Z5K3W2_FISSO</name>
<keyword evidence="2 6" id="KW-0645">Protease</keyword>
<sequence length="1198" mass="134111">MNESSQSRKKRSRSSPASTLDHYMTGPPKTSGRGHQGTGKLKRNGHIDVADVSFNIRNFSEATDSLGFLGEVKMTNASYNSKIGDISQRAQKLSSEPRQKDLKRKKRKDTEDPLDIVLREQREASSRGDYKSSSLSSRKKKKDNNFETESDDEVQELMKNYPAQLTLVRDKPVQSTLLDMTARIPKKATFGRKGIFKERESNTMLNDDFKAKDAYCSIDLSSNETSVHSKLSRKGGSSTAIDLCTDGETESEDNFVNQSKRGGDSSRATKKANALDQPTRKDIRNASTEERTILRALDVIENDKPYVPSMALTLSKAPSSSEGRKIKETYTSLTATSDTKRKSSFSRAVEVPTNPLKSKKNAKSANAGRAIVPGASLRTNNACFNSDRSLEPSKKRTESRGSQESIKSYMTSKEPITWDELSKDSCASSTKLRTKDKPAARKTMKYEDDDLFDDDLSSATSVAIEKRKNRSGDTPRTLYQTRSSARKSAISDSGSAKRKKSDFVDMVDDDSDDEQNLLVWFDVARIAVGSSVKHHSCQIKIFNDGILSCGYSARSKEKVHNIDFAKGEVEEVYYYVDNGFDNSGRLASDDAATEPGSFIALKVEKTKTNGFSSISTYVPGNSTDEKGLIVAEFRSDADIATFLRVVQENTHFEAYFTNDNRLPRSRSDLYASALIADAKKEAQSRKKKVGSSKRVGFLAGKASHDILLSFPFEGDPHLIDDAAQGLNEFQFANFADTEMDEVDIDDCDQVTSDLRNAEASEDTRRRHHVEIRVEDFERLEPGVYLNDTLIDFFLQWMTRKHTSADFHVFTTHFYTTLEDNGVEGVSNWTTKKKIDVFNLRFVFIPINKSLHWSLCVVVNPGYILSSADQSGNASSDDAPMPCLLFFDSLKMHQKDRVHRNVTKWLNAEWLRLRKSSGVEAPFNESSLPVLTPKVPYQNNSWDCGVFVCRYASGLFQLRNRTFSYIELVEEKIAMISRGAEFKFTLDDIANLREEMKVLIERLSALYLPWKAHRDQVKRLEKLAENRTKEDTNETAKEKKNEASEDKGSGSAEEKESATAVDNKSGSSDETESLEEIGQSKKSGNLENSQRSTNIESSKESGKRMQLLNTPKSSEEESSEMMLIDDDEDVSSPNSLVTQPDFDAFDNRIAKENVYTRFKGSPVYELKSSSEGSGIQYADETSSHYRHDDDTALSDAASV</sequence>
<gene>
    <name evidence="6" type="ORF">FisN_7Hh179</name>
</gene>
<feature type="compositionally biased region" description="Basic and acidic residues" evidence="4">
    <location>
        <begin position="1022"/>
        <end position="1056"/>
    </location>
</feature>
<evidence type="ECO:0000256" key="2">
    <source>
        <dbReference type="ARBA" id="ARBA00022670"/>
    </source>
</evidence>
<dbReference type="InterPro" id="IPR038765">
    <property type="entry name" value="Papain-like_cys_pep_sf"/>
</dbReference>
<feature type="region of interest" description="Disordered" evidence="4">
    <location>
        <begin position="318"/>
        <end position="411"/>
    </location>
</feature>
<comment type="similarity">
    <text evidence="1">Belongs to the peptidase C48 family.</text>
</comment>
<dbReference type="EC" id="3.4.22.68" evidence="6"/>